<dbReference type="OrthoDB" id="1809477at2"/>
<keyword evidence="6" id="KW-1185">Reference proteome</keyword>
<evidence type="ECO:0000256" key="4">
    <source>
        <dbReference type="ARBA" id="ARBA00022764"/>
    </source>
</evidence>
<keyword evidence="4" id="KW-0574">Periplasm</keyword>
<dbReference type="Gene3D" id="1.20.120.1490">
    <property type="match status" value="1"/>
</dbReference>
<evidence type="ECO:0000256" key="1">
    <source>
        <dbReference type="ARBA" id="ARBA00004418"/>
    </source>
</evidence>
<accession>A0A1I2SD12</accession>
<dbReference type="PANTHER" id="PTHR38102:SF1">
    <property type="entry name" value="PERIPLASMIC CHAPERONE SPY"/>
    <property type="match status" value="1"/>
</dbReference>
<dbReference type="InterPro" id="IPR012899">
    <property type="entry name" value="LTXXQ"/>
</dbReference>
<evidence type="ECO:0000256" key="2">
    <source>
        <dbReference type="ARBA" id="ARBA00008441"/>
    </source>
</evidence>
<organism evidence="5 6">
    <name type="scientific">Desulfotruncus arcticus DSM 17038</name>
    <dbReference type="NCBI Taxonomy" id="1121424"/>
    <lineage>
        <taxon>Bacteria</taxon>
        <taxon>Bacillati</taxon>
        <taxon>Bacillota</taxon>
        <taxon>Clostridia</taxon>
        <taxon>Eubacteriales</taxon>
        <taxon>Desulfallaceae</taxon>
        <taxon>Desulfotruncus</taxon>
    </lineage>
</organism>
<evidence type="ECO:0000256" key="3">
    <source>
        <dbReference type="ARBA" id="ARBA00022729"/>
    </source>
</evidence>
<dbReference type="PANTHER" id="PTHR38102">
    <property type="entry name" value="PERIPLASMIC CHAPERONE SPY"/>
    <property type="match status" value="1"/>
</dbReference>
<dbReference type="GO" id="GO:0051082">
    <property type="term" value="F:unfolded protein binding"/>
    <property type="evidence" value="ECO:0007669"/>
    <property type="project" value="TreeGrafter"/>
</dbReference>
<evidence type="ECO:0000313" key="5">
    <source>
        <dbReference type="EMBL" id="SFG50590.1"/>
    </source>
</evidence>
<dbReference type="InterPro" id="IPR052211">
    <property type="entry name" value="Cpx_auxiliary_protein"/>
</dbReference>
<name>A0A1I2SD12_9FIRM</name>
<evidence type="ECO:0000313" key="6">
    <source>
        <dbReference type="Proteomes" id="UP000199337"/>
    </source>
</evidence>
<dbReference type="STRING" id="341036.SAMN05660649_01867"/>
<dbReference type="EMBL" id="FOOX01000005">
    <property type="protein sequence ID" value="SFG50590.1"/>
    <property type="molecule type" value="Genomic_DNA"/>
</dbReference>
<dbReference type="RefSeq" id="WP_092470921.1">
    <property type="nucleotide sequence ID" value="NZ_FOOX01000005.1"/>
</dbReference>
<sequence length="152" mass="17311">MKKKVMLLTVTLVFIFSILHVAAAFGIGQGDGGPRMLNSDKWASKYKALNLTEQQKSKMREIDQDTYSQTRDLRIKLMDSMHELKQLQLQPNPDSAKIEAKINEVNDLRAKIHGVVQQSRQQCRSLLTPEQQAQMKQFKGKKGGVSKGNWNR</sequence>
<dbReference type="Pfam" id="PF13801">
    <property type="entry name" value="Metal_resist"/>
    <property type="match status" value="1"/>
</dbReference>
<keyword evidence="3" id="KW-0732">Signal</keyword>
<dbReference type="InterPro" id="IPR025961">
    <property type="entry name" value="Metal_resist"/>
</dbReference>
<dbReference type="GO" id="GO:0030288">
    <property type="term" value="C:outer membrane-bounded periplasmic space"/>
    <property type="evidence" value="ECO:0007669"/>
    <property type="project" value="TreeGrafter"/>
</dbReference>
<comment type="subcellular location">
    <subcellularLocation>
        <location evidence="1">Periplasm</location>
    </subcellularLocation>
</comment>
<comment type="similarity">
    <text evidence="2">Belongs to the CpxP/Spy family.</text>
</comment>
<gene>
    <name evidence="5" type="ORF">SAMN05660649_01867</name>
</gene>
<dbReference type="CDD" id="cd09916">
    <property type="entry name" value="CpxP_like"/>
    <property type="match status" value="1"/>
</dbReference>
<reference evidence="6" key="1">
    <citation type="submission" date="2016-10" db="EMBL/GenBank/DDBJ databases">
        <authorList>
            <person name="Varghese N."/>
            <person name="Submissions S."/>
        </authorList>
    </citation>
    <scope>NUCLEOTIDE SEQUENCE [LARGE SCALE GENOMIC DNA]</scope>
    <source>
        <strain evidence="6">DSM 17038</strain>
    </source>
</reference>
<protein>
    <submittedName>
        <fullName evidence="5">Heavy-metal resistance</fullName>
    </submittedName>
</protein>
<proteinExistence type="inferred from homology"/>
<dbReference type="AlphaFoldDB" id="A0A1I2SD12"/>
<dbReference type="Proteomes" id="UP000199337">
    <property type="component" value="Unassembled WGS sequence"/>
</dbReference>